<dbReference type="Proteomes" id="UP000838686">
    <property type="component" value="Unassembled WGS sequence"/>
</dbReference>
<comment type="caution">
    <text evidence="1">The sequence shown here is derived from an EMBL/GenBank/DDBJ whole genome shotgun (WGS) entry which is preliminary data.</text>
</comment>
<sequence>MFGDDLPMDLKELKKIADTLDDNGKRELIYFLQSRTKGMSAPVRAIDEIQEQKHKDGLVCPHCQTHSVVRFGKYAVTTRAGMVKRQRYRCKSCLQTFNDLTNTPLQRTRRPHL</sequence>
<dbReference type="EMBL" id="CAKMMF010000006">
    <property type="protein sequence ID" value="CAH1200499.1"/>
    <property type="molecule type" value="Genomic_DNA"/>
</dbReference>
<reference evidence="1" key="1">
    <citation type="submission" date="2022-01" db="EMBL/GenBank/DDBJ databases">
        <authorList>
            <person name="Criscuolo A."/>
        </authorList>
    </citation>
    <scope>NUCLEOTIDE SEQUENCE</scope>
    <source>
        <strain evidence="1">CIP111893</strain>
    </source>
</reference>
<gene>
    <name evidence="1" type="ORF">PAECIP111893_01399</name>
</gene>
<organism evidence="1 2">
    <name type="scientific">Paenibacillus plantiphilus</name>
    <dbReference type="NCBI Taxonomy" id="2905650"/>
    <lineage>
        <taxon>Bacteria</taxon>
        <taxon>Bacillati</taxon>
        <taxon>Bacillota</taxon>
        <taxon>Bacilli</taxon>
        <taxon>Bacillales</taxon>
        <taxon>Paenibacillaceae</taxon>
        <taxon>Paenibacillus</taxon>
    </lineage>
</organism>
<proteinExistence type="predicted"/>
<protein>
    <recommendedName>
        <fullName evidence="3">InsA N-terminal domain-containing protein</fullName>
    </recommendedName>
</protein>
<evidence type="ECO:0000313" key="1">
    <source>
        <dbReference type="EMBL" id="CAH1200499.1"/>
    </source>
</evidence>
<keyword evidence="2" id="KW-1185">Reference proteome</keyword>
<evidence type="ECO:0008006" key="3">
    <source>
        <dbReference type="Google" id="ProtNLM"/>
    </source>
</evidence>
<accession>A0ABM9C0T1</accession>
<evidence type="ECO:0000313" key="2">
    <source>
        <dbReference type="Proteomes" id="UP000838686"/>
    </source>
</evidence>
<name>A0ABM9C0T1_9BACL</name>